<evidence type="ECO:0000313" key="2">
    <source>
        <dbReference type="Proteomes" id="UP000076738"/>
    </source>
</evidence>
<name>A0A167HJ46_CALVF</name>
<accession>A0A167HJ46</accession>
<proteinExistence type="predicted"/>
<dbReference type="Proteomes" id="UP000076738">
    <property type="component" value="Unassembled WGS sequence"/>
</dbReference>
<gene>
    <name evidence="1" type="ORF">CALVIDRAFT_337115</name>
</gene>
<evidence type="ECO:0000313" key="1">
    <source>
        <dbReference type="EMBL" id="KZO91688.1"/>
    </source>
</evidence>
<reference evidence="1 2" key="1">
    <citation type="journal article" date="2016" name="Mol. Biol. Evol.">
        <title>Comparative Genomics of Early-Diverging Mushroom-Forming Fungi Provides Insights into the Origins of Lignocellulose Decay Capabilities.</title>
        <authorList>
            <person name="Nagy L.G."/>
            <person name="Riley R."/>
            <person name="Tritt A."/>
            <person name="Adam C."/>
            <person name="Daum C."/>
            <person name="Floudas D."/>
            <person name="Sun H."/>
            <person name="Yadav J.S."/>
            <person name="Pangilinan J."/>
            <person name="Larsson K.H."/>
            <person name="Matsuura K."/>
            <person name="Barry K."/>
            <person name="Labutti K."/>
            <person name="Kuo R."/>
            <person name="Ohm R.A."/>
            <person name="Bhattacharya S.S."/>
            <person name="Shirouzu T."/>
            <person name="Yoshinaga Y."/>
            <person name="Martin F.M."/>
            <person name="Grigoriev I.V."/>
            <person name="Hibbett D.S."/>
        </authorList>
    </citation>
    <scope>NUCLEOTIDE SEQUENCE [LARGE SCALE GENOMIC DNA]</scope>
    <source>
        <strain evidence="1 2">TUFC12733</strain>
    </source>
</reference>
<organism evidence="1 2">
    <name type="scientific">Calocera viscosa (strain TUFC12733)</name>
    <dbReference type="NCBI Taxonomy" id="1330018"/>
    <lineage>
        <taxon>Eukaryota</taxon>
        <taxon>Fungi</taxon>
        <taxon>Dikarya</taxon>
        <taxon>Basidiomycota</taxon>
        <taxon>Agaricomycotina</taxon>
        <taxon>Dacrymycetes</taxon>
        <taxon>Dacrymycetales</taxon>
        <taxon>Dacrymycetaceae</taxon>
        <taxon>Calocera</taxon>
    </lineage>
</organism>
<keyword evidence="2" id="KW-1185">Reference proteome</keyword>
<sequence>MPYPFAIGTLTLCPMHIAHLIPLLPLHPQSASTAYSFPTGVHPPIIHHPIYKSCGRPPSTSESKPILTLVQANNPLWVHLSLRNGIKRVELDLLHRA</sequence>
<dbReference type="EMBL" id="KV417319">
    <property type="protein sequence ID" value="KZO91688.1"/>
    <property type="molecule type" value="Genomic_DNA"/>
</dbReference>
<protein>
    <submittedName>
        <fullName evidence="1">Uncharacterized protein</fullName>
    </submittedName>
</protein>
<dbReference type="AlphaFoldDB" id="A0A167HJ46"/>